<reference evidence="2 3" key="1">
    <citation type="journal article" date="2019" name="J. Hered.">
        <title>An Improved Genome Assembly for Drosophila navojoa, the Basal Species in the mojavensis Cluster.</title>
        <authorList>
            <person name="Vanderlinde T."/>
            <person name="Dupim E.G."/>
            <person name="Nazario-Yepiz N.O."/>
            <person name="Carvalho A.B."/>
        </authorList>
    </citation>
    <scope>NUCLEOTIDE SEQUENCE [LARGE SCALE GENOMIC DNA]</scope>
    <source>
        <strain evidence="2">Navoj_Jal97</strain>
        <tissue evidence="2">Whole organism</tissue>
    </source>
</reference>
<keyword evidence="1" id="KW-0732">Signal</keyword>
<evidence type="ECO:0000313" key="3">
    <source>
        <dbReference type="Proteomes" id="UP000295192"/>
    </source>
</evidence>
<dbReference type="InterPro" id="IPR010512">
    <property type="entry name" value="DUF1091"/>
</dbReference>
<dbReference type="OrthoDB" id="7851871at2759"/>
<dbReference type="PANTHER" id="PTHR21112">
    <property type="entry name" value="CHEMOSENSORY PROTEIN A 29A-RELATED"/>
    <property type="match status" value="1"/>
</dbReference>
<feature type="signal peptide" evidence="1">
    <location>
        <begin position="1"/>
        <end position="21"/>
    </location>
</feature>
<dbReference type="EMBL" id="LSRL02000034">
    <property type="protein sequence ID" value="TDG48283.1"/>
    <property type="molecule type" value="Genomic_DNA"/>
</dbReference>
<evidence type="ECO:0000313" key="2">
    <source>
        <dbReference type="EMBL" id="TDG48283.1"/>
    </source>
</evidence>
<evidence type="ECO:0008006" key="4">
    <source>
        <dbReference type="Google" id="ProtNLM"/>
    </source>
</evidence>
<gene>
    <name evidence="2" type="ORF">AWZ03_005238</name>
</gene>
<dbReference type="AlphaFoldDB" id="A0A484BHL9"/>
<sequence length="188" mass="21373">MKLSAVLVLHLLLLRAKLSLGWGLYMFTVRITSFESLAGLEKHLIDFHNISIVGEDHALNGTARILEDMDPKQFQMSIDFQHDPRLSEQWRPMILSVPIVDVCTAMRLFVGTYAKTTLRQGENTNLPFTGNECPLPQGVYYVQNLLINTETWPDLTPVGGLRLNMRFYKLGSFVGGFRLTLHVERKPV</sequence>
<comment type="caution">
    <text evidence="2">The sequence shown here is derived from an EMBL/GenBank/DDBJ whole genome shotgun (WGS) entry which is preliminary data.</text>
</comment>
<proteinExistence type="predicted"/>
<feature type="chain" id="PRO_5019820700" description="MD-2-related lipid-recognition domain-containing protein" evidence="1">
    <location>
        <begin position="22"/>
        <end position="188"/>
    </location>
</feature>
<dbReference type="PANTHER" id="PTHR21112:SF0">
    <property type="entry name" value="CHEMOSENSORY PROTEIN A 29A-RELATED"/>
    <property type="match status" value="1"/>
</dbReference>
<keyword evidence="3" id="KW-1185">Reference proteome</keyword>
<evidence type="ECO:0000256" key="1">
    <source>
        <dbReference type="SAM" id="SignalP"/>
    </source>
</evidence>
<name>A0A484BHL9_DRONA</name>
<dbReference type="OMA" id="LNMRFYK"/>
<protein>
    <recommendedName>
        <fullName evidence="4">MD-2-related lipid-recognition domain-containing protein</fullName>
    </recommendedName>
</protein>
<dbReference type="KEGG" id="dnv:108652748"/>
<dbReference type="Proteomes" id="UP000295192">
    <property type="component" value="Unassembled WGS sequence"/>
</dbReference>
<accession>A0A484BHL9</accession>
<dbReference type="Pfam" id="PF06477">
    <property type="entry name" value="DUF1091"/>
    <property type="match status" value="1"/>
</dbReference>
<organism evidence="2 3">
    <name type="scientific">Drosophila navojoa</name>
    <name type="common">Fruit fly</name>
    <dbReference type="NCBI Taxonomy" id="7232"/>
    <lineage>
        <taxon>Eukaryota</taxon>
        <taxon>Metazoa</taxon>
        <taxon>Ecdysozoa</taxon>
        <taxon>Arthropoda</taxon>
        <taxon>Hexapoda</taxon>
        <taxon>Insecta</taxon>
        <taxon>Pterygota</taxon>
        <taxon>Neoptera</taxon>
        <taxon>Endopterygota</taxon>
        <taxon>Diptera</taxon>
        <taxon>Brachycera</taxon>
        <taxon>Muscomorpha</taxon>
        <taxon>Ephydroidea</taxon>
        <taxon>Drosophilidae</taxon>
        <taxon>Drosophila</taxon>
    </lineage>
</organism>